<dbReference type="HOGENOM" id="CLU_3229867_0_0_10"/>
<accession>I8Y9I0</accession>
<dbReference type="EMBL" id="AGXV01000041">
    <property type="protein sequence ID" value="EIY59007.1"/>
    <property type="molecule type" value="Genomic_DNA"/>
</dbReference>
<sequence length="43" mass="5216">MKEINYCLSIYITNIKILFINILHYNFKISLFSPYHSTNAFTW</sequence>
<gene>
    <name evidence="1" type="ORF">HMPREF1071_03533</name>
</gene>
<reference evidence="1 2" key="1">
    <citation type="submission" date="2012-02" db="EMBL/GenBank/DDBJ databases">
        <title>The Genome Sequence of Bacteroides salyersiae CL02T12C01.</title>
        <authorList>
            <consortium name="The Broad Institute Genome Sequencing Platform"/>
            <person name="Earl A."/>
            <person name="Ward D."/>
            <person name="Feldgarden M."/>
            <person name="Gevers D."/>
            <person name="Zitomersky N.L."/>
            <person name="Coyne M.J."/>
            <person name="Comstock L.E."/>
            <person name="Young S.K."/>
            <person name="Zeng Q."/>
            <person name="Gargeya S."/>
            <person name="Fitzgerald M."/>
            <person name="Haas B."/>
            <person name="Abouelleil A."/>
            <person name="Alvarado L."/>
            <person name="Arachchi H.M."/>
            <person name="Berlin A."/>
            <person name="Chapman S.B."/>
            <person name="Gearin G."/>
            <person name="Goldberg J."/>
            <person name="Griggs A."/>
            <person name="Gujja S."/>
            <person name="Hansen M."/>
            <person name="Heiman D."/>
            <person name="Howarth C."/>
            <person name="Larimer J."/>
            <person name="Lui A."/>
            <person name="MacDonald P.J.P."/>
            <person name="McCowen C."/>
            <person name="Montmayeur A."/>
            <person name="Murphy C."/>
            <person name="Neiman D."/>
            <person name="Pearson M."/>
            <person name="Priest M."/>
            <person name="Roberts A."/>
            <person name="Saif S."/>
            <person name="Shea T."/>
            <person name="Sisk P."/>
            <person name="Stolte C."/>
            <person name="Sykes S."/>
            <person name="Wortman J."/>
            <person name="Nusbaum C."/>
            <person name="Birren B."/>
        </authorList>
    </citation>
    <scope>NUCLEOTIDE SEQUENCE [LARGE SCALE GENOMIC DNA]</scope>
    <source>
        <strain evidence="1 2">CL02T12C01</strain>
    </source>
</reference>
<name>I8Y9I0_9BACE</name>
<comment type="caution">
    <text evidence="1">The sequence shown here is derived from an EMBL/GenBank/DDBJ whole genome shotgun (WGS) entry which is preliminary data.</text>
</comment>
<proteinExistence type="predicted"/>
<evidence type="ECO:0000313" key="1">
    <source>
        <dbReference type="EMBL" id="EIY59007.1"/>
    </source>
</evidence>
<evidence type="ECO:0000313" key="2">
    <source>
        <dbReference type="Proteomes" id="UP000005150"/>
    </source>
</evidence>
<keyword evidence="2" id="KW-1185">Reference proteome</keyword>
<organism evidence="1 2">
    <name type="scientific">Bacteroides salyersiae CL02T12C01</name>
    <dbReference type="NCBI Taxonomy" id="997887"/>
    <lineage>
        <taxon>Bacteria</taxon>
        <taxon>Pseudomonadati</taxon>
        <taxon>Bacteroidota</taxon>
        <taxon>Bacteroidia</taxon>
        <taxon>Bacteroidales</taxon>
        <taxon>Bacteroidaceae</taxon>
        <taxon>Bacteroides</taxon>
    </lineage>
</organism>
<dbReference type="Proteomes" id="UP000005150">
    <property type="component" value="Unassembled WGS sequence"/>
</dbReference>
<protein>
    <submittedName>
        <fullName evidence="1">Uncharacterized protein</fullName>
    </submittedName>
</protein>
<dbReference type="AlphaFoldDB" id="I8Y9I0"/>